<gene>
    <name evidence="2" type="ORF">AFUS01_LOCUS7625</name>
</gene>
<protein>
    <submittedName>
        <fullName evidence="2">Uncharacterized protein</fullName>
    </submittedName>
</protein>
<dbReference type="EMBL" id="CAJVCH010051645">
    <property type="protein sequence ID" value="CAG7718214.1"/>
    <property type="molecule type" value="Genomic_DNA"/>
</dbReference>
<reference evidence="2" key="1">
    <citation type="submission" date="2021-06" db="EMBL/GenBank/DDBJ databases">
        <authorList>
            <person name="Hodson N. C."/>
            <person name="Mongue J. A."/>
            <person name="Jaron S. K."/>
        </authorList>
    </citation>
    <scope>NUCLEOTIDE SEQUENCE</scope>
</reference>
<evidence type="ECO:0000313" key="3">
    <source>
        <dbReference type="Proteomes" id="UP000708208"/>
    </source>
</evidence>
<evidence type="ECO:0000256" key="1">
    <source>
        <dbReference type="SAM" id="MobiDB-lite"/>
    </source>
</evidence>
<dbReference type="Proteomes" id="UP000708208">
    <property type="component" value="Unassembled WGS sequence"/>
</dbReference>
<evidence type="ECO:0000313" key="2">
    <source>
        <dbReference type="EMBL" id="CAG7718214.1"/>
    </source>
</evidence>
<comment type="caution">
    <text evidence="2">The sequence shown here is derived from an EMBL/GenBank/DDBJ whole genome shotgun (WGS) entry which is preliminary data.</text>
</comment>
<name>A0A8J2JNZ8_9HEXA</name>
<keyword evidence="3" id="KW-1185">Reference proteome</keyword>
<feature type="region of interest" description="Disordered" evidence="1">
    <location>
        <begin position="1"/>
        <end position="26"/>
    </location>
</feature>
<accession>A0A8J2JNZ8</accession>
<proteinExistence type="predicted"/>
<organism evidence="2 3">
    <name type="scientific">Allacma fusca</name>
    <dbReference type="NCBI Taxonomy" id="39272"/>
    <lineage>
        <taxon>Eukaryota</taxon>
        <taxon>Metazoa</taxon>
        <taxon>Ecdysozoa</taxon>
        <taxon>Arthropoda</taxon>
        <taxon>Hexapoda</taxon>
        <taxon>Collembola</taxon>
        <taxon>Symphypleona</taxon>
        <taxon>Sminthuridae</taxon>
        <taxon>Allacma</taxon>
    </lineage>
</organism>
<dbReference type="AlphaFoldDB" id="A0A8J2JNZ8"/>
<sequence>MAENSVEGARNIDGTPEPQVITGEHQMKGFTTMTLEDDPEEEARKRQNQNGCCCSGADTTPSTSYWCCYMGPSYHGDGCCDCGDCCCECGDCDGCCDGDCDGCGDCGEC</sequence>